<dbReference type="GO" id="GO:0006355">
    <property type="term" value="P:regulation of DNA-templated transcription"/>
    <property type="evidence" value="ECO:0007669"/>
    <property type="project" value="InterPro"/>
</dbReference>
<evidence type="ECO:0000259" key="10">
    <source>
        <dbReference type="PROSITE" id="PS50113"/>
    </source>
</evidence>
<feature type="domain" description="PAC" evidence="10">
    <location>
        <begin position="973"/>
        <end position="1025"/>
    </location>
</feature>
<dbReference type="NCBIfam" id="TIGR00229">
    <property type="entry name" value="sensory_box"/>
    <property type="match status" value="5"/>
</dbReference>
<evidence type="ECO:0000256" key="4">
    <source>
        <dbReference type="ARBA" id="ARBA00022679"/>
    </source>
</evidence>
<dbReference type="eggNOG" id="COG4251">
    <property type="taxonomic scope" value="Bacteria"/>
</dbReference>
<feature type="domain" description="PAC" evidence="10">
    <location>
        <begin position="309"/>
        <end position="361"/>
    </location>
</feature>
<feature type="domain" description="Histidine kinase" evidence="8">
    <location>
        <begin position="1171"/>
        <end position="1382"/>
    </location>
</feature>
<protein>
    <recommendedName>
        <fullName evidence="2">histidine kinase</fullName>
        <ecNumber evidence="2">2.7.13.3</ecNumber>
    </recommendedName>
</protein>
<dbReference type="InterPro" id="IPR000700">
    <property type="entry name" value="PAS-assoc_C"/>
</dbReference>
<keyword evidence="5" id="KW-0418">Kinase</keyword>
<dbReference type="Gene3D" id="2.10.70.100">
    <property type="match status" value="2"/>
</dbReference>
<dbReference type="GO" id="GO:0004673">
    <property type="term" value="F:protein histidine kinase activity"/>
    <property type="evidence" value="ECO:0007669"/>
    <property type="project" value="UniProtKB-EC"/>
</dbReference>
<feature type="domain" description="PAC" evidence="10">
    <location>
        <begin position="577"/>
        <end position="629"/>
    </location>
</feature>
<keyword evidence="4" id="KW-0808">Transferase</keyword>
<feature type="coiled-coil region" evidence="6">
    <location>
        <begin position="196"/>
        <end position="237"/>
    </location>
</feature>
<dbReference type="Gene3D" id="1.10.287.130">
    <property type="match status" value="1"/>
</dbReference>
<dbReference type="Pfam" id="PF13426">
    <property type="entry name" value="PAS_9"/>
    <property type="match status" value="2"/>
</dbReference>
<dbReference type="Proteomes" id="UP000003730">
    <property type="component" value="Unassembled WGS sequence"/>
</dbReference>
<evidence type="ECO:0000259" key="9">
    <source>
        <dbReference type="PROSITE" id="PS50112"/>
    </source>
</evidence>
<dbReference type="SUPFAM" id="SSF55785">
    <property type="entry name" value="PYP-like sensor domain (PAS domain)"/>
    <property type="match status" value="7"/>
</dbReference>
<dbReference type="Pfam" id="PF08447">
    <property type="entry name" value="PAS_3"/>
    <property type="match status" value="2"/>
</dbReference>
<dbReference type="InterPro" id="IPR001610">
    <property type="entry name" value="PAC"/>
</dbReference>
<dbReference type="Gene3D" id="3.30.450.20">
    <property type="entry name" value="PAS domain"/>
    <property type="match status" value="7"/>
</dbReference>
<dbReference type="SMART" id="SM00387">
    <property type="entry name" value="HATPase_c"/>
    <property type="match status" value="1"/>
</dbReference>
<dbReference type="eggNOG" id="COG2202">
    <property type="taxonomic scope" value="Bacteria"/>
</dbReference>
<sequence length="1382" mass="157481">MNTLKNKIKRRYILFISTIVIIIIAAMMVIQNNINNQKQIAVLINKTSELCLLNKRISNLVFYFNNNLSSDSINSLKTLTDDFENAQNHLYSLNKHEEDHSTLDSLLKVSDSYLKTIVTSSKNIIANPVMKLIEGDITIITETESPYFLTMQTALREYQKSAKESLNNLKTTVYLLALATILMLIGIFLFILVPVVKQLLQQNKKLKNANNEQAKSERKIKENISELTRLKTDLEAKEAYNKIFIEQAPIAIAMVDNNMCYLAVSQRWITDYKMEGKEFIGRSHYDLFPEIGEKWKEMHQRCLKGAIDVNKETSFIRADGSLQWIHWDVRPWYDSAGNIGGILMQTEDITSIKANEDDKIRIEKILDKTNEVARIGTWEVDLLKNKVFWSKMVCEIHEVPEGYIPDLEKSINFYKEGKSRDTIARVVKEAIENGIPYDVEVEIETAKGTNIWTRAIGQVEFIDGKCARFFGVFQDVNNIKISQIALNKAHTELKAIFNSGAVGIVATEINGIISQFNHGAEILTGYSASEIIGLQRPRFYHLQEELDAFRIDIAKQYSKNPIGFSALLELSKHNAYDTREWTYLKKDGSLIPVQLTLTSIKDDQGELIGYLGVSTDTSEKKIAQNELLRKNKLLNFAEAITLMGNWQWDTVEDKVEWSDNLFNIFKLDREIECISFDTYFNFVHPDDKEIVTDYFDQTRNEKRLKKFTHRIIAGDGKLKYIQLLGEVITNDKNEVVEMIGTCQDITATKVAEKELFDALTQLKAIFNSGPLAIVSVDNEGVINNFNRGAEHLLGYSASEMIGLKQPEIYHLEEELSNFKEDIAKKYDKDLTGFSPYLELAKNDAFDTREWTFRNKDGSTFPVELTLTAIKNEQGEKLGFLAVANDISDRKRVQNDLIRKNQLLNFAEKIIMMGNWQWDLFTNKVKWSTNLYNIFGVKENTDITYDTYFSFVHPEDKEKVTDKVEKSIHNKKIIDLMHRITLTNGTVKTIQLLAEVLKDNKGNVIEMIGTCQDVTTQRMAENKFRGLLESAPDAMVIVNEEGKIQLINKQSEKLFGYSAEELFRKPVEILIPGRFTGNHKVHQGGFFSNPKVRTMGIGKELFGINKAGIEIPIQISLSPLQTEEGLLVSAAIRDITVQKKAEKKILEAKASLEILANKLTDQNIQLADFAHITSHNLRAPVSNLNALLDFYKAAESESERIDLFEKFETVINHLTETLNTLIEALKTKNEDSKNIEMLTFSEILNKIKEILSGQILKTDTKIISDFSKNPNIKYNRVYLESIFLNLVSNAIKYKAKNRTPEIFIHSIIENGVPKLKFKDNGLGINLERHGHKIFGLNKVFHRHPDAKGVGLFMTKTQVESMGGKISVESEVNVGSTFSINFNV</sequence>
<dbReference type="InterPro" id="IPR013656">
    <property type="entry name" value="PAS_4"/>
</dbReference>
<dbReference type="PANTHER" id="PTHR43304:SF1">
    <property type="entry name" value="PAC DOMAIN-CONTAINING PROTEIN"/>
    <property type="match status" value="1"/>
</dbReference>
<feature type="transmembrane region" description="Helical" evidence="7">
    <location>
        <begin position="12"/>
        <end position="30"/>
    </location>
</feature>
<feature type="domain" description="PAC" evidence="10">
    <location>
        <begin position="705"/>
        <end position="757"/>
    </location>
</feature>
<dbReference type="SMART" id="SM00091">
    <property type="entry name" value="PAS"/>
    <property type="match status" value="5"/>
</dbReference>
<dbReference type="InterPro" id="IPR013655">
    <property type="entry name" value="PAS_fold_3"/>
</dbReference>
<dbReference type="STRING" id="1046627.BZARG_1530"/>
<evidence type="ECO:0000259" key="8">
    <source>
        <dbReference type="PROSITE" id="PS50109"/>
    </source>
</evidence>
<dbReference type="SMART" id="SM00086">
    <property type="entry name" value="PAC"/>
    <property type="match status" value="7"/>
</dbReference>
<comment type="caution">
    <text evidence="11">The sequence shown here is derived from an EMBL/GenBank/DDBJ whole genome shotgun (WGS) entry which is preliminary data.</text>
</comment>
<dbReference type="InterPro" id="IPR003594">
    <property type="entry name" value="HATPase_dom"/>
</dbReference>
<dbReference type="InterPro" id="IPR000014">
    <property type="entry name" value="PAS"/>
</dbReference>
<reference evidence="11 12" key="1">
    <citation type="journal article" date="2008" name="Int. J. Syst. Evol. Microbiol.">
        <title>Bizionia argentinensis sp. nov., isolated from surface marine water in Antarctica.</title>
        <authorList>
            <person name="Bercovich A."/>
            <person name="Vazquez S.C."/>
            <person name="Yankilevich P."/>
            <person name="Coria S.H."/>
            <person name="Foti M."/>
            <person name="Hernandez E."/>
            <person name="Vidal A."/>
            <person name="Ruberto L."/>
            <person name="Melo C."/>
            <person name="Marenssi S."/>
            <person name="Criscuolo M."/>
            <person name="Memoli M."/>
            <person name="Arguelles M."/>
            <person name="Mac Cormack W.P."/>
        </authorList>
    </citation>
    <scope>NUCLEOTIDE SEQUENCE [LARGE SCALE GENOMIC DNA]</scope>
    <source>
        <strain evidence="11 12">JUB59</strain>
    </source>
</reference>
<keyword evidence="7" id="KW-1133">Transmembrane helix</keyword>
<evidence type="ECO:0000313" key="11">
    <source>
        <dbReference type="EMBL" id="EGV44729.1"/>
    </source>
</evidence>
<dbReference type="InterPro" id="IPR035965">
    <property type="entry name" value="PAS-like_dom_sf"/>
</dbReference>
<dbReference type="Pfam" id="PF02518">
    <property type="entry name" value="HATPase_c"/>
    <property type="match status" value="1"/>
</dbReference>
<dbReference type="InterPro" id="IPR013767">
    <property type="entry name" value="PAS_fold"/>
</dbReference>
<feature type="domain" description="PAC" evidence="10">
    <location>
        <begin position="437"/>
        <end position="488"/>
    </location>
</feature>
<dbReference type="OrthoDB" id="5522855at2"/>
<proteinExistence type="predicted"/>
<evidence type="ECO:0000313" key="12">
    <source>
        <dbReference type="Proteomes" id="UP000003730"/>
    </source>
</evidence>
<evidence type="ECO:0000256" key="5">
    <source>
        <dbReference type="ARBA" id="ARBA00022777"/>
    </source>
</evidence>
<dbReference type="PATRIC" id="fig|1046627.3.peg.400"/>
<dbReference type="CDD" id="cd00130">
    <property type="entry name" value="PAS"/>
    <property type="match status" value="6"/>
</dbReference>
<dbReference type="EC" id="2.7.13.3" evidence="2"/>
<gene>
    <name evidence="11" type="ORF">BZARG_1530</name>
</gene>
<feature type="domain" description="PAS" evidence="9">
    <location>
        <begin position="926"/>
        <end position="970"/>
    </location>
</feature>
<keyword evidence="12" id="KW-1185">Reference proteome</keyword>
<comment type="catalytic activity">
    <reaction evidence="1">
        <text>ATP + protein L-histidine = ADP + protein N-phospho-L-histidine.</text>
        <dbReference type="EC" id="2.7.13.3"/>
    </reaction>
</comment>
<evidence type="ECO:0000256" key="6">
    <source>
        <dbReference type="SAM" id="Coils"/>
    </source>
</evidence>
<keyword evidence="7" id="KW-0812">Transmembrane</keyword>
<evidence type="ECO:0000256" key="3">
    <source>
        <dbReference type="ARBA" id="ARBA00022553"/>
    </source>
</evidence>
<evidence type="ECO:0000256" key="2">
    <source>
        <dbReference type="ARBA" id="ARBA00012438"/>
    </source>
</evidence>
<feature type="transmembrane region" description="Helical" evidence="7">
    <location>
        <begin position="173"/>
        <end position="196"/>
    </location>
</feature>
<feature type="domain" description="PAS" evidence="9">
    <location>
        <begin position="489"/>
        <end position="533"/>
    </location>
</feature>
<dbReference type="RefSeq" id="WP_008635010.1">
    <property type="nucleotide sequence ID" value="NZ_AFXZ01000003.1"/>
</dbReference>
<dbReference type="Pfam" id="PF00989">
    <property type="entry name" value="PAS"/>
    <property type="match status" value="1"/>
</dbReference>
<organism evidence="11 12">
    <name type="scientific">Bizionia argentinensis JUB59</name>
    <dbReference type="NCBI Taxonomy" id="1046627"/>
    <lineage>
        <taxon>Bacteria</taxon>
        <taxon>Pseudomonadati</taxon>
        <taxon>Bacteroidota</taxon>
        <taxon>Flavobacteriia</taxon>
        <taxon>Flavobacteriales</taxon>
        <taxon>Flavobacteriaceae</taxon>
        <taxon>Bizionia</taxon>
    </lineage>
</organism>
<feature type="domain" description="PAS" evidence="9">
    <location>
        <begin position="758"/>
        <end position="802"/>
    </location>
</feature>
<keyword evidence="3" id="KW-0597">Phosphoprotein</keyword>
<keyword evidence="6" id="KW-0175">Coiled coil</keyword>
<dbReference type="PROSITE" id="PS50109">
    <property type="entry name" value="HIS_KIN"/>
    <property type="match status" value="1"/>
</dbReference>
<evidence type="ECO:0000256" key="7">
    <source>
        <dbReference type="SAM" id="Phobius"/>
    </source>
</evidence>
<dbReference type="Gene3D" id="3.30.565.10">
    <property type="entry name" value="Histidine kinase-like ATPase, C-terminal domain"/>
    <property type="match status" value="1"/>
</dbReference>
<keyword evidence="7" id="KW-0472">Membrane</keyword>
<dbReference type="PROSITE" id="PS50112">
    <property type="entry name" value="PAS"/>
    <property type="match status" value="4"/>
</dbReference>
<name>G2EA24_9FLAO</name>
<evidence type="ECO:0000256" key="1">
    <source>
        <dbReference type="ARBA" id="ARBA00000085"/>
    </source>
</evidence>
<dbReference type="PANTHER" id="PTHR43304">
    <property type="entry name" value="PHYTOCHROME-LIKE PROTEIN CPH1"/>
    <property type="match status" value="1"/>
</dbReference>
<dbReference type="EMBL" id="AFXZ01000003">
    <property type="protein sequence ID" value="EGV44729.1"/>
    <property type="molecule type" value="Genomic_DNA"/>
</dbReference>
<dbReference type="eggNOG" id="COG5002">
    <property type="taxonomic scope" value="Bacteria"/>
</dbReference>
<accession>G2EA24</accession>
<dbReference type="InterPro" id="IPR036890">
    <property type="entry name" value="HATPase_C_sf"/>
</dbReference>
<dbReference type="Pfam" id="PF08448">
    <property type="entry name" value="PAS_4"/>
    <property type="match status" value="1"/>
</dbReference>
<dbReference type="InterPro" id="IPR005467">
    <property type="entry name" value="His_kinase_dom"/>
</dbReference>
<feature type="domain" description="PAC" evidence="10">
    <location>
        <begin position="846"/>
        <end position="898"/>
    </location>
</feature>
<feature type="domain" description="PAS" evidence="9">
    <location>
        <begin position="1019"/>
        <end position="1071"/>
    </location>
</feature>
<dbReference type="PROSITE" id="PS50113">
    <property type="entry name" value="PAC"/>
    <property type="match status" value="6"/>
</dbReference>
<dbReference type="SUPFAM" id="SSF55874">
    <property type="entry name" value="ATPase domain of HSP90 chaperone/DNA topoisomerase II/histidine kinase"/>
    <property type="match status" value="1"/>
</dbReference>
<dbReference type="InterPro" id="IPR052162">
    <property type="entry name" value="Sensor_kinase/Photoreceptor"/>
</dbReference>